<comment type="caution">
    <text evidence="2">The sequence shown here is derived from an EMBL/GenBank/DDBJ whole genome shotgun (WGS) entry which is preliminary data.</text>
</comment>
<name>A0A918RSS8_9ACTN</name>
<evidence type="ECO:0000256" key="1">
    <source>
        <dbReference type="SAM" id="MobiDB-lite"/>
    </source>
</evidence>
<sequence length="71" mass="8344">MLSRLREGAVRGREGPRGGRERRANRLVIKRIEYFCPNWSFRSNSLRNKGSWGGSREELHIRDRALPVMFT</sequence>
<dbReference type="Proteomes" id="UP000623010">
    <property type="component" value="Unassembled WGS sequence"/>
</dbReference>
<evidence type="ECO:0000313" key="2">
    <source>
        <dbReference type="EMBL" id="GHA07979.1"/>
    </source>
</evidence>
<gene>
    <name evidence="2" type="ORF">GCM10010389_54070</name>
</gene>
<reference evidence="2" key="2">
    <citation type="submission" date="2020-09" db="EMBL/GenBank/DDBJ databases">
        <authorList>
            <person name="Sun Q."/>
            <person name="Ohkuma M."/>
        </authorList>
    </citation>
    <scope>NUCLEOTIDE SEQUENCE</scope>
    <source>
        <strain evidence="2">JCM 5016</strain>
    </source>
</reference>
<organism evidence="2 3">
    <name type="scientific">Streptomyces echinoruber</name>
    <dbReference type="NCBI Taxonomy" id="68898"/>
    <lineage>
        <taxon>Bacteria</taxon>
        <taxon>Bacillati</taxon>
        <taxon>Actinomycetota</taxon>
        <taxon>Actinomycetes</taxon>
        <taxon>Kitasatosporales</taxon>
        <taxon>Streptomycetaceae</taxon>
        <taxon>Streptomyces</taxon>
    </lineage>
</organism>
<feature type="region of interest" description="Disordered" evidence="1">
    <location>
        <begin position="1"/>
        <end position="22"/>
    </location>
</feature>
<dbReference type="AlphaFoldDB" id="A0A918RSS8"/>
<reference evidence="2" key="1">
    <citation type="journal article" date="2014" name="Int. J. Syst. Evol. Microbiol.">
        <title>Complete genome sequence of Corynebacterium casei LMG S-19264T (=DSM 44701T), isolated from a smear-ripened cheese.</title>
        <authorList>
            <consortium name="US DOE Joint Genome Institute (JGI-PGF)"/>
            <person name="Walter F."/>
            <person name="Albersmeier A."/>
            <person name="Kalinowski J."/>
            <person name="Ruckert C."/>
        </authorList>
    </citation>
    <scope>NUCLEOTIDE SEQUENCE</scope>
    <source>
        <strain evidence="2">JCM 5016</strain>
    </source>
</reference>
<evidence type="ECO:0000313" key="3">
    <source>
        <dbReference type="Proteomes" id="UP000623010"/>
    </source>
</evidence>
<proteinExistence type="predicted"/>
<protein>
    <submittedName>
        <fullName evidence="2">Uncharacterized protein</fullName>
    </submittedName>
</protein>
<accession>A0A918RSS8</accession>
<keyword evidence="3" id="KW-1185">Reference proteome</keyword>
<dbReference type="EMBL" id="BMWH01000027">
    <property type="protein sequence ID" value="GHA07979.1"/>
    <property type="molecule type" value="Genomic_DNA"/>
</dbReference>